<dbReference type="AlphaFoldDB" id="A0A2T7UHC6"/>
<feature type="region of interest" description="Disordered" evidence="1">
    <location>
        <begin position="1"/>
        <end position="23"/>
    </location>
</feature>
<protein>
    <recommendedName>
        <fullName evidence="5">DUF2189 domain-containing protein</fullName>
    </recommendedName>
</protein>
<dbReference type="InterPro" id="IPR018692">
    <property type="entry name" value="DUF2189"/>
</dbReference>
<feature type="transmembrane region" description="Helical" evidence="2">
    <location>
        <begin position="232"/>
        <end position="261"/>
    </location>
</feature>
<gene>
    <name evidence="3" type="ORF">H663_003600</name>
</gene>
<feature type="transmembrane region" description="Helical" evidence="2">
    <location>
        <begin position="181"/>
        <end position="208"/>
    </location>
</feature>
<accession>A0A2T7UHC6</accession>
<keyword evidence="4" id="KW-1185">Reference proteome</keyword>
<feature type="transmembrane region" description="Helical" evidence="2">
    <location>
        <begin position="59"/>
        <end position="79"/>
    </location>
</feature>
<reference evidence="3" key="1">
    <citation type="submission" date="2017-04" db="EMBL/GenBank/DDBJ databases">
        <title>Unexpected and diverse lifestyles within the genus Limnohabitans.</title>
        <authorList>
            <person name="Kasalicky V."/>
            <person name="Mehrshad M."/>
            <person name="Andrei S.-A."/>
            <person name="Salcher M."/>
            <person name="Kratochvilova H."/>
            <person name="Simek K."/>
            <person name="Ghai R."/>
        </authorList>
    </citation>
    <scope>NUCLEOTIDE SEQUENCE [LARGE SCALE GENOMIC DNA]</scope>
    <source>
        <strain evidence="3">II-D5</strain>
    </source>
</reference>
<evidence type="ECO:0000313" key="3">
    <source>
        <dbReference type="EMBL" id="PVE44054.1"/>
    </source>
</evidence>
<dbReference type="Pfam" id="PF09955">
    <property type="entry name" value="DUF2189"/>
    <property type="match status" value="1"/>
</dbReference>
<evidence type="ECO:0000313" key="4">
    <source>
        <dbReference type="Proteomes" id="UP000037507"/>
    </source>
</evidence>
<keyword evidence="2" id="KW-0812">Transmembrane</keyword>
<keyword evidence="2" id="KW-1133">Transmembrane helix</keyword>
<feature type="transmembrane region" description="Helical" evidence="2">
    <location>
        <begin position="126"/>
        <end position="147"/>
    </location>
</feature>
<proteinExistence type="predicted"/>
<comment type="caution">
    <text evidence="3">The sequence shown here is derived from an EMBL/GenBank/DDBJ whole genome shotgun (WGS) entry which is preliminary data.</text>
</comment>
<dbReference type="Proteomes" id="UP000037507">
    <property type="component" value="Unassembled WGS sequence"/>
</dbReference>
<evidence type="ECO:0008006" key="5">
    <source>
        <dbReference type="Google" id="ProtNLM"/>
    </source>
</evidence>
<dbReference type="RefSeq" id="WP_053176461.1">
    <property type="nucleotide sequence ID" value="NZ_LFYT02000003.1"/>
</dbReference>
<feature type="transmembrane region" description="Helical" evidence="2">
    <location>
        <begin position="85"/>
        <end position="105"/>
    </location>
</feature>
<organism evidence="3 4">
    <name type="scientific">Limnohabitans planktonicus II-D5</name>
    <dbReference type="NCBI Taxonomy" id="1293045"/>
    <lineage>
        <taxon>Bacteria</taxon>
        <taxon>Pseudomonadati</taxon>
        <taxon>Pseudomonadota</taxon>
        <taxon>Betaproteobacteria</taxon>
        <taxon>Burkholderiales</taxon>
        <taxon>Comamonadaceae</taxon>
        <taxon>Limnohabitans</taxon>
    </lineage>
</organism>
<sequence length="289" mass="31829">MNADAKSLESAQDPGLPTMATPYVPPPPVGPRAHMRPLGFSDPFRWLARGLKDMRQHPGIALFYGLCFWGMAQVLALVFKHKPEYTLSLVSGCLLVGPFMAMGLYEVSRQRERGERPEMATSLMCWVQHIRSMAMLVLVLMVLELLWGRASLVVFAVFFNTGMPSTTGVIEAVFNLQNLEFLMVYLAVGGVFAALVYGLSVVSIPMILDRDTDAISAVITSLRVVFSHPGVMLLWGLLLSVLVLAALWPWALGIIVVGPWLGHASWHAYRGCVEWEENPEEAVTLGSSN</sequence>
<evidence type="ECO:0000256" key="2">
    <source>
        <dbReference type="SAM" id="Phobius"/>
    </source>
</evidence>
<evidence type="ECO:0000256" key="1">
    <source>
        <dbReference type="SAM" id="MobiDB-lite"/>
    </source>
</evidence>
<keyword evidence="2" id="KW-0472">Membrane</keyword>
<name>A0A2T7UHC6_9BURK</name>
<dbReference type="STRING" id="1293045.H663_19435"/>
<dbReference type="EMBL" id="LFYT02000003">
    <property type="protein sequence ID" value="PVE44054.1"/>
    <property type="molecule type" value="Genomic_DNA"/>
</dbReference>